<proteinExistence type="predicted"/>
<feature type="transmembrane region" description="Helical" evidence="1">
    <location>
        <begin position="150"/>
        <end position="172"/>
    </location>
</feature>
<feature type="domain" description="Ints3-like C-terminal" evidence="2">
    <location>
        <begin position="76"/>
        <end position="241"/>
    </location>
</feature>
<feature type="transmembrane region" description="Helical" evidence="1">
    <location>
        <begin position="267"/>
        <end position="285"/>
    </location>
</feature>
<dbReference type="Proteomes" id="UP000095283">
    <property type="component" value="Unplaced"/>
</dbReference>
<keyword evidence="3" id="KW-1185">Reference proteome</keyword>
<dbReference type="WBParaSite" id="Hba_03826">
    <property type="protein sequence ID" value="Hba_03826"/>
    <property type="gene ID" value="Hba_03826"/>
</dbReference>
<accession>A0A1I7WFX4</accession>
<evidence type="ECO:0000256" key="1">
    <source>
        <dbReference type="SAM" id="Phobius"/>
    </source>
</evidence>
<evidence type="ECO:0000259" key="2">
    <source>
        <dbReference type="Pfam" id="PF24566"/>
    </source>
</evidence>
<keyword evidence="1" id="KW-0472">Membrane</keyword>
<dbReference type="Pfam" id="PF24566">
    <property type="entry name" value="HEAT_Ints3_C"/>
    <property type="match status" value="1"/>
</dbReference>
<feature type="transmembrane region" description="Helical" evidence="1">
    <location>
        <begin position="242"/>
        <end position="261"/>
    </location>
</feature>
<protein>
    <submittedName>
        <fullName evidence="4">Ion_trans domain-containing protein</fullName>
    </submittedName>
</protein>
<keyword evidence="1" id="KW-0812">Transmembrane</keyword>
<evidence type="ECO:0000313" key="3">
    <source>
        <dbReference type="Proteomes" id="UP000095283"/>
    </source>
</evidence>
<evidence type="ECO:0000313" key="4">
    <source>
        <dbReference type="WBParaSite" id="Hba_03826"/>
    </source>
</evidence>
<feature type="transmembrane region" description="Helical" evidence="1">
    <location>
        <begin position="124"/>
        <end position="144"/>
    </location>
</feature>
<dbReference type="InterPro" id="IPR056518">
    <property type="entry name" value="HEAT_Ints3_C"/>
</dbReference>
<name>A0A1I7WFX4_HETBA</name>
<organism evidence="3 4">
    <name type="scientific">Heterorhabditis bacteriophora</name>
    <name type="common">Entomopathogenic nematode worm</name>
    <dbReference type="NCBI Taxonomy" id="37862"/>
    <lineage>
        <taxon>Eukaryota</taxon>
        <taxon>Metazoa</taxon>
        <taxon>Ecdysozoa</taxon>
        <taxon>Nematoda</taxon>
        <taxon>Chromadorea</taxon>
        <taxon>Rhabditida</taxon>
        <taxon>Rhabditina</taxon>
        <taxon>Rhabditomorpha</taxon>
        <taxon>Strongyloidea</taxon>
        <taxon>Heterorhabditidae</taxon>
        <taxon>Heterorhabditis</taxon>
    </lineage>
</organism>
<reference evidence="4" key="1">
    <citation type="submission" date="2016-11" db="UniProtKB">
        <authorList>
            <consortium name="WormBaseParasite"/>
        </authorList>
    </citation>
    <scope>IDENTIFICATION</scope>
</reference>
<sequence length="380" mass="43703">MKKEDITAELNSTLRLLRVDLLPTVEALRESFQSEDADEGEKGEAVQRLLQKLLENEDPLEDDQLELIVTFIYAGLGSTNGECISCYEEVARACDKDVDEMLAADLQVVVNNGFCQTVHKKNRFILLLLVFGIVCSQLDAKQLMELVGEVVRYAFSILILSLYCILLVFFFFSENVTLFRKDSFSQIVSASLEWETTAQWAFWQLVHAEGIPVDWLTQLIPKLKSLKNAEAATNVLLMLKRIVIFIFYFAMASAELIQFFLRKQKMLFLLIYHLIKLICFLHLIFERSNYVASFRRDALLGVVEFDLSVDNVPTETKPPGIYPLKGGRHSIIRELCRERESEIETRRRRDNYEHRSRVTNASPDAVRIQIEAAIWQSMGE</sequence>
<dbReference type="AlphaFoldDB" id="A0A1I7WFX4"/>
<keyword evidence="1" id="KW-1133">Transmembrane helix</keyword>